<dbReference type="InterPro" id="IPR042178">
    <property type="entry name" value="Serpin_sf_1"/>
</dbReference>
<reference evidence="5 6" key="1">
    <citation type="journal article" date="2011" name="Cell">
        <title>The monarch butterfly genome yields insights into long-distance migration.</title>
        <authorList>
            <person name="Zhan S."/>
            <person name="Merlin C."/>
            <person name="Boore J.L."/>
            <person name="Reppert S.M."/>
        </authorList>
    </citation>
    <scope>NUCLEOTIDE SEQUENCE [LARGE SCALE GENOMIC DNA]</scope>
    <source>
        <strain evidence="5">F-2</strain>
    </source>
</reference>
<dbReference type="InParanoid" id="A0A212EV22"/>
<proteinExistence type="inferred from homology"/>
<dbReference type="CDD" id="cd19598">
    <property type="entry name" value="serpin77Ba-like_insects"/>
    <property type="match status" value="1"/>
</dbReference>
<feature type="domain" description="Serpin" evidence="4">
    <location>
        <begin position="2"/>
        <end position="319"/>
    </location>
</feature>
<dbReference type="InterPro" id="IPR036186">
    <property type="entry name" value="Serpin_sf"/>
</dbReference>
<keyword evidence="1 5" id="KW-0646">Protease inhibitor</keyword>
<evidence type="ECO:0000259" key="4">
    <source>
        <dbReference type="SMART" id="SM00093"/>
    </source>
</evidence>
<dbReference type="GO" id="GO:0005615">
    <property type="term" value="C:extracellular space"/>
    <property type="evidence" value="ECO:0007669"/>
    <property type="project" value="InterPro"/>
</dbReference>
<dbReference type="Proteomes" id="UP000007151">
    <property type="component" value="Unassembled WGS sequence"/>
</dbReference>
<dbReference type="InterPro" id="IPR023796">
    <property type="entry name" value="Serpin_dom"/>
</dbReference>
<dbReference type="PANTHER" id="PTHR11461:SF367">
    <property type="entry name" value="GH21475P-RELATED"/>
    <property type="match status" value="1"/>
</dbReference>
<comment type="caution">
    <text evidence="5">The sequence shown here is derived from an EMBL/GenBank/DDBJ whole genome shotgun (WGS) entry which is preliminary data.</text>
</comment>
<evidence type="ECO:0000313" key="6">
    <source>
        <dbReference type="Proteomes" id="UP000007151"/>
    </source>
</evidence>
<evidence type="ECO:0000256" key="2">
    <source>
        <dbReference type="ARBA" id="ARBA00022900"/>
    </source>
</evidence>
<keyword evidence="6" id="KW-1185">Reference proteome</keyword>
<dbReference type="AlphaFoldDB" id="A0A212EV22"/>
<evidence type="ECO:0000256" key="3">
    <source>
        <dbReference type="RuleBase" id="RU000411"/>
    </source>
</evidence>
<name>A0A212EV22_DANPL</name>
<dbReference type="SUPFAM" id="SSF56574">
    <property type="entry name" value="Serpins"/>
    <property type="match status" value="1"/>
</dbReference>
<dbReference type="PANTHER" id="PTHR11461">
    <property type="entry name" value="SERINE PROTEASE INHIBITOR, SERPIN"/>
    <property type="match status" value="1"/>
</dbReference>
<organism evidence="5 6">
    <name type="scientific">Danaus plexippus plexippus</name>
    <dbReference type="NCBI Taxonomy" id="278856"/>
    <lineage>
        <taxon>Eukaryota</taxon>
        <taxon>Metazoa</taxon>
        <taxon>Ecdysozoa</taxon>
        <taxon>Arthropoda</taxon>
        <taxon>Hexapoda</taxon>
        <taxon>Insecta</taxon>
        <taxon>Pterygota</taxon>
        <taxon>Neoptera</taxon>
        <taxon>Endopterygota</taxon>
        <taxon>Lepidoptera</taxon>
        <taxon>Glossata</taxon>
        <taxon>Ditrysia</taxon>
        <taxon>Papilionoidea</taxon>
        <taxon>Nymphalidae</taxon>
        <taxon>Danainae</taxon>
        <taxon>Danaini</taxon>
        <taxon>Danaina</taxon>
        <taxon>Danaus</taxon>
        <taxon>Danaus</taxon>
    </lineage>
</organism>
<keyword evidence="2 5" id="KW-0722">Serine protease inhibitor</keyword>
<protein>
    <submittedName>
        <fullName evidence="5">Serine protease inhibitor 32</fullName>
    </submittedName>
</protein>
<evidence type="ECO:0000313" key="5">
    <source>
        <dbReference type="EMBL" id="OWR45342.1"/>
    </source>
</evidence>
<dbReference type="GO" id="GO:0004867">
    <property type="term" value="F:serine-type endopeptidase inhibitor activity"/>
    <property type="evidence" value="ECO:0007669"/>
    <property type="project" value="UniProtKB-KW"/>
</dbReference>
<dbReference type="InterPro" id="IPR000215">
    <property type="entry name" value="Serpin_fam"/>
</dbReference>
<gene>
    <name evidence="5" type="ORF">KGM_202353</name>
</gene>
<dbReference type="Gene3D" id="3.30.497.10">
    <property type="entry name" value="Antithrombin, subunit I, domain 2"/>
    <property type="match status" value="1"/>
</dbReference>
<dbReference type="Gene3D" id="2.30.39.10">
    <property type="entry name" value="Alpha-1-antitrypsin, domain 1"/>
    <property type="match status" value="1"/>
</dbReference>
<dbReference type="KEGG" id="dpl:KGM_202353"/>
<comment type="similarity">
    <text evidence="3">Belongs to the serpin family.</text>
</comment>
<dbReference type="Pfam" id="PF00079">
    <property type="entry name" value="Serpin"/>
    <property type="match status" value="1"/>
</dbReference>
<sequence>MRELRLPSDLRATQALHAGVAGLIKSKDSDVILNGKTAMFTDCDIKVHQEFCESALYYGADVYSVDPSNTTKLADDINYYICVATEGKIREAVRPELLESLKLVLVDALYFKASWTHPFDRTQTKVEDFYNFQGKTIGSVNMMYHKAPHNFGDANSIEAQVLEMTYGKNEKFSMLILLPFDGTSIKKVLANLVTQPLDWMMEYRVTDEFPEIDCYIPRFKISSQIDLIRPLQYSGVTSIFDPEKAELPGVSDSPLYVSKTIQTVEIEVTEEGTVAATSTVVGLEDRILGARFEANKEFAYLITERDSGLILLAGVYTKPSVV</sequence>
<dbReference type="InterPro" id="IPR042185">
    <property type="entry name" value="Serpin_sf_2"/>
</dbReference>
<accession>A0A212EV22</accession>
<evidence type="ECO:0000256" key="1">
    <source>
        <dbReference type="ARBA" id="ARBA00022690"/>
    </source>
</evidence>
<dbReference type="SMART" id="SM00093">
    <property type="entry name" value="SERPIN"/>
    <property type="match status" value="1"/>
</dbReference>
<dbReference type="eggNOG" id="KOG2392">
    <property type="taxonomic scope" value="Eukaryota"/>
</dbReference>
<dbReference type="EMBL" id="AGBW02012254">
    <property type="protein sequence ID" value="OWR45342.1"/>
    <property type="molecule type" value="Genomic_DNA"/>
</dbReference>